<protein>
    <submittedName>
        <fullName evidence="1">Uncharacterized protein</fullName>
    </submittedName>
</protein>
<gene>
    <name evidence="1" type="ORF">ACFSF0_00425</name>
</gene>
<dbReference type="EMBL" id="JBHUEJ010000002">
    <property type="protein sequence ID" value="MFD1709062.1"/>
    <property type="molecule type" value="Genomic_DNA"/>
</dbReference>
<accession>A0ABW4KPP5</accession>
<keyword evidence="2" id="KW-1185">Reference proteome</keyword>
<dbReference type="RefSeq" id="WP_147914190.1">
    <property type="nucleotide sequence ID" value="NZ_JBHUEJ010000002.1"/>
</dbReference>
<sequence length="169" mass="18342">MNRATRRAIARTGHAPMDVATQTSLRKAQCLVKIATVLELNKPTTEAQHDGIMLELHSCFDALKNGSSDPELFNRLGGSLNTALVLAEAIGQEVVDAILAAHDALRHCAALRDRHGRYGFTGQGIQDVREALDLYSQIVRLSTPLQINAAVDEGHRRVLKQMQGNGVPA</sequence>
<evidence type="ECO:0000313" key="2">
    <source>
        <dbReference type="Proteomes" id="UP001597304"/>
    </source>
</evidence>
<proteinExistence type="predicted"/>
<dbReference type="Proteomes" id="UP001597304">
    <property type="component" value="Unassembled WGS sequence"/>
</dbReference>
<comment type="caution">
    <text evidence="1">The sequence shown here is derived from an EMBL/GenBank/DDBJ whole genome shotgun (WGS) entry which is preliminary data.</text>
</comment>
<reference evidence="2" key="1">
    <citation type="journal article" date="2019" name="Int. J. Syst. Evol. Microbiol.">
        <title>The Global Catalogue of Microorganisms (GCM) 10K type strain sequencing project: providing services to taxonomists for standard genome sequencing and annotation.</title>
        <authorList>
            <consortium name="The Broad Institute Genomics Platform"/>
            <consortium name="The Broad Institute Genome Sequencing Center for Infectious Disease"/>
            <person name="Wu L."/>
            <person name="Ma J."/>
        </authorList>
    </citation>
    <scope>NUCLEOTIDE SEQUENCE [LARGE SCALE GENOMIC DNA]</scope>
    <source>
        <strain evidence="2">LMG 29247</strain>
    </source>
</reference>
<name>A0ABW4KPP5_9BURK</name>
<evidence type="ECO:0000313" key="1">
    <source>
        <dbReference type="EMBL" id="MFD1709062.1"/>
    </source>
</evidence>
<organism evidence="1 2">
    <name type="scientific">Ottowia flava</name>
    <dbReference type="NCBI Taxonomy" id="2675430"/>
    <lineage>
        <taxon>Bacteria</taxon>
        <taxon>Pseudomonadati</taxon>
        <taxon>Pseudomonadota</taxon>
        <taxon>Betaproteobacteria</taxon>
        <taxon>Burkholderiales</taxon>
        <taxon>Comamonadaceae</taxon>
        <taxon>Ottowia</taxon>
    </lineage>
</organism>